<evidence type="ECO:0000313" key="1">
    <source>
        <dbReference type="EMBL" id="JAH17351.1"/>
    </source>
</evidence>
<organism evidence="1">
    <name type="scientific">Anguilla anguilla</name>
    <name type="common">European freshwater eel</name>
    <name type="synonym">Muraena anguilla</name>
    <dbReference type="NCBI Taxonomy" id="7936"/>
    <lineage>
        <taxon>Eukaryota</taxon>
        <taxon>Metazoa</taxon>
        <taxon>Chordata</taxon>
        <taxon>Craniata</taxon>
        <taxon>Vertebrata</taxon>
        <taxon>Euteleostomi</taxon>
        <taxon>Actinopterygii</taxon>
        <taxon>Neopterygii</taxon>
        <taxon>Teleostei</taxon>
        <taxon>Anguilliformes</taxon>
        <taxon>Anguillidae</taxon>
        <taxon>Anguilla</taxon>
    </lineage>
</organism>
<dbReference type="AlphaFoldDB" id="A0A0E9QKE3"/>
<dbReference type="EMBL" id="GBXM01091226">
    <property type="protein sequence ID" value="JAH17351.1"/>
    <property type="molecule type" value="Transcribed_RNA"/>
</dbReference>
<proteinExistence type="predicted"/>
<reference evidence="1" key="1">
    <citation type="submission" date="2014-11" db="EMBL/GenBank/DDBJ databases">
        <authorList>
            <person name="Amaro Gonzalez C."/>
        </authorList>
    </citation>
    <scope>NUCLEOTIDE SEQUENCE</scope>
</reference>
<sequence>MRRQYPTDLDIPIRDDMALDLGHVTTSRISVRKS</sequence>
<reference evidence="1" key="2">
    <citation type="journal article" date="2015" name="Fish Shellfish Immunol.">
        <title>Early steps in the European eel (Anguilla anguilla)-Vibrio vulnificus interaction in the gills: Role of the RtxA13 toxin.</title>
        <authorList>
            <person name="Callol A."/>
            <person name="Pajuelo D."/>
            <person name="Ebbesson L."/>
            <person name="Teles M."/>
            <person name="MacKenzie S."/>
            <person name="Amaro C."/>
        </authorList>
    </citation>
    <scope>NUCLEOTIDE SEQUENCE</scope>
</reference>
<name>A0A0E9QKE3_ANGAN</name>
<accession>A0A0E9QKE3</accession>
<protein>
    <submittedName>
        <fullName evidence="1">Uncharacterized protein</fullName>
    </submittedName>
</protein>